<dbReference type="HAMAP" id="MF_00984">
    <property type="entry name" value="SSB"/>
    <property type="match status" value="1"/>
</dbReference>
<keyword evidence="2" id="KW-0233">DNA recombination</keyword>
<dbReference type="Proteomes" id="UP000007307">
    <property type="component" value="Chromosome"/>
</dbReference>
<dbReference type="AlphaFoldDB" id="B9KI69"/>
<dbReference type="GO" id="GO:0006310">
    <property type="term" value="P:DNA recombination"/>
    <property type="evidence" value="ECO:0007669"/>
    <property type="project" value="UniProtKB-KW"/>
</dbReference>
<gene>
    <name evidence="5" type="primary">ssb</name>
    <name evidence="5" type="ordered locus">AMF_310</name>
</gene>
<keyword evidence="1 3" id="KW-0238">DNA-binding</keyword>
<keyword evidence="6" id="KW-1185">Reference proteome</keyword>
<dbReference type="eggNOG" id="COG0629">
    <property type="taxonomic scope" value="Bacteria"/>
</dbReference>
<reference evidence="5 6" key="1">
    <citation type="journal article" date="2009" name="BMC Genomics">
        <title>Conservation in the face of diversity: multistrain analysis of an intracellular bacterium.</title>
        <authorList>
            <person name="Dark M.J."/>
            <person name="Herndon D.R."/>
            <person name="Kappmeyer L.S."/>
            <person name="Gonzales M.P."/>
            <person name="Nordeen E."/>
            <person name="Palmer G.H."/>
            <person name="Knowles D.P. Jr."/>
            <person name="Brayton K.A."/>
        </authorList>
    </citation>
    <scope>NUCLEOTIDE SEQUENCE [LARGE SCALE GENOMIC DNA]</scope>
    <source>
        <strain evidence="5 6">Florida</strain>
    </source>
</reference>
<dbReference type="GO" id="GO:0003697">
    <property type="term" value="F:single-stranded DNA binding"/>
    <property type="evidence" value="ECO:0007669"/>
    <property type="project" value="UniProtKB-UniRule"/>
</dbReference>
<evidence type="ECO:0000256" key="1">
    <source>
        <dbReference type="ARBA" id="ARBA00023125"/>
    </source>
</evidence>
<dbReference type="PANTHER" id="PTHR10302:SF27">
    <property type="entry name" value="SINGLE-STRANDED DNA-BINDING PROTEIN"/>
    <property type="match status" value="1"/>
</dbReference>
<dbReference type="InterPro" id="IPR000424">
    <property type="entry name" value="Primosome_PriB/ssb"/>
</dbReference>
<dbReference type="Pfam" id="PF00436">
    <property type="entry name" value="SSB"/>
    <property type="match status" value="1"/>
</dbReference>
<dbReference type="InterPro" id="IPR012340">
    <property type="entry name" value="NA-bd_OB-fold"/>
</dbReference>
<dbReference type="GO" id="GO:0009295">
    <property type="term" value="C:nucleoid"/>
    <property type="evidence" value="ECO:0007669"/>
    <property type="project" value="TreeGrafter"/>
</dbReference>
<dbReference type="EMBL" id="CP001079">
    <property type="protein sequence ID" value="ACM49181.1"/>
    <property type="molecule type" value="Genomic_DNA"/>
</dbReference>
<evidence type="ECO:0000256" key="2">
    <source>
        <dbReference type="ARBA" id="ARBA00023172"/>
    </source>
</evidence>
<dbReference type="GO" id="GO:0006260">
    <property type="term" value="P:DNA replication"/>
    <property type="evidence" value="ECO:0007669"/>
    <property type="project" value="InterPro"/>
</dbReference>
<evidence type="ECO:0000256" key="4">
    <source>
        <dbReference type="RuleBase" id="RU000524"/>
    </source>
</evidence>
<dbReference type="CDD" id="cd04496">
    <property type="entry name" value="SSB_OBF"/>
    <property type="match status" value="1"/>
</dbReference>
<dbReference type="STRING" id="320483.AMF_310"/>
<organism evidence="5 6">
    <name type="scientific">Anaplasma marginale (strain Florida)</name>
    <dbReference type="NCBI Taxonomy" id="320483"/>
    <lineage>
        <taxon>Bacteria</taxon>
        <taxon>Pseudomonadati</taxon>
        <taxon>Pseudomonadota</taxon>
        <taxon>Alphaproteobacteria</taxon>
        <taxon>Rickettsiales</taxon>
        <taxon>Anaplasmataceae</taxon>
        <taxon>Anaplasma</taxon>
    </lineage>
</organism>
<comment type="caution">
    <text evidence="3">Lacks conserved residue(s) required for the propagation of feature annotation.</text>
</comment>
<dbReference type="NCBIfam" id="TIGR00621">
    <property type="entry name" value="ssb"/>
    <property type="match status" value="1"/>
</dbReference>
<evidence type="ECO:0000313" key="5">
    <source>
        <dbReference type="EMBL" id="ACM49181.1"/>
    </source>
</evidence>
<proteinExistence type="inferred from homology"/>
<dbReference type="PROSITE" id="PS50935">
    <property type="entry name" value="SSB"/>
    <property type="match status" value="1"/>
</dbReference>
<dbReference type="HOGENOM" id="CLU_078758_0_2_5"/>
<name>B9KI69_ANAMF</name>
<dbReference type="KEGG" id="amf:AMF_310"/>
<protein>
    <recommendedName>
        <fullName evidence="3 4">Single-stranded DNA-binding protein</fullName>
        <shortName evidence="3">SSB</shortName>
    </recommendedName>
</protein>
<comment type="subunit">
    <text evidence="3">Homotetramer.</text>
</comment>
<dbReference type="InterPro" id="IPR011344">
    <property type="entry name" value="ssDNA-bd"/>
</dbReference>
<evidence type="ECO:0000256" key="3">
    <source>
        <dbReference type="HAMAP-Rule" id="MF_00984"/>
    </source>
</evidence>
<evidence type="ECO:0000313" key="6">
    <source>
        <dbReference type="Proteomes" id="UP000007307"/>
    </source>
</evidence>
<sequence length="179" mass="19470">MCALLVLRFGYMSSLGVNKVILIGHLGKDPDVRVMQNGKEMASFSLATSESWLDKASGARTEKTEWHSIVVFSEGLVRVVKTCARKGSKVYIEGSLRTRKWSDQNGNDRYTTEVVLQGFNSALCLLDPRGGGAATQDALQNAAGPHEEPGMCVDDAGLPENAIVEEVSFADEDMDEIPF</sequence>
<dbReference type="Gene3D" id="2.40.50.140">
    <property type="entry name" value="Nucleic acid-binding proteins"/>
    <property type="match status" value="1"/>
</dbReference>
<dbReference type="SUPFAM" id="SSF50249">
    <property type="entry name" value="Nucleic acid-binding proteins"/>
    <property type="match status" value="1"/>
</dbReference>
<feature type="DNA-binding region" evidence="3">
    <location>
        <begin position="66"/>
        <end position="72"/>
    </location>
</feature>
<accession>B9KI69</accession>
<dbReference type="PANTHER" id="PTHR10302">
    <property type="entry name" value="SINGLE-STRANDED DNA-BINDING PROTEIN"/>
    <property type="match status" value="1"/>
</dbReference>